<evidence type="ECO:0000313" key="1">
    <source>
        <dbReference type="EMBL" id="GBO13129.1"/>
    </source>
</evidence>
<proteinExistence type="predicted"/>
<name>A0A4Y2UJA7_ARAVE</name>
<comment type="caution">
    <text evidence="1">The sequence shown here is derived from an EMBL/GenBank/DDBJ whole genome shotgun (WGS) entry which is preliminary data.</text>
</comment>
<gene>
    <name evidence="1" type="ORF">AVEN_220148_1</name>
</gene>
<organism evidence="1 2">
    <name type="scientific">Araneus ventricosus</name>
    <name type="common">Orbweaver spider</name>
    <name type="synonym">Epeira ventricosa</name>
    <dbReference type="NCBI Taxonomy" id="182803"/>
    <lineage>
        <taxon>Eukaryota</taxon>
        <taxon>Metazoa</taxon>
        <taxon>Ecdysozoa</taxon>
        <taxon>Arthropoda</taxon>
        <taxon>Chelicerata</taxon>
        <taxon>Arachnida</taxon>
        <taxon>Araneae</taxon>
        <taxon>Araneomorphae</taxon>
        <taxon>Entelegynae</taxon>
        <taxon>Araneoidea</taxon>
        <taxon>Araneidae</taxon>
        <taxon>Araneus</taxon>
    </lineage>
</organism>
<dbReference type="AlphaFoldDB" id="A0A4Y2UJA7"/>
<reference evidence="1 2" key="1">
    <citation type="journal article" date="2019" name="Sci. Rep.">
        <title>Orb-weaving spider Araneus ventricosus genome elucidates the spidroin gene catalogue.</title>
        <authorList>
            <person name="Kono N."/>
            <person name="Nakamura H."/>
            <person name="Ohtoshi R."/>
            <person name="Moran D.A.P."/>
            <person name="Shinohara A."/>
            <person name="Yoshida Y."/>
            <person name="Fujiwara M."/>
            <person name="Mori M."/>
            <person name="Tomita M."/>
            <person name="Arakawa K."/>
        </authorList>
    </citation>
    <scope>NUCLEOTIDE SEQUENCE [LARGE SCALE GENOMIC DNA]</scope>
</reference>
<accession>A0A4Y2UJA7</accession>
<evidence type="ECO:0000313" key="2">
    <source>
        <dbReference type="Proteomes" id="UP000499080"/>
    </source>
</evidence>
<dbReference type="EMBL" id="BGPR01037519">
    <property type="protein sequence ID" value="GBO13129.1"/>
    <property type="molecule type" value="Genomic_DNA"/>
</dbReference>
<protein>
    <submittedName>
        <fullName evidence="1">Uncharacterized protein</fullName>
    </submittedName>
</protein>
<keyword evidence="2" id="KW-1185">Reference proteome</keyword>
<sequence>MWAETCKRTPSGIYCERTNQHRIQTFYAAYEPFLELKRTQLRKYGQSLAHQMPEGLYFRDEDRNLYSLRVISDISRQASDLSVRMRKKLMDGSEQLSAVHFKITYKVSAVLQWLLGAPNLGRQCASKFMAKIYHRTLSTPR</sequence>
<dbReference type="Proteomes" id="UP000499080">
    <property type="component" value="Unassembled WGS sequence"/>
</dbReference>